<organism evidence="2 3">
    <name type="scientific">Glonium stellatum</name>
    <dbReference type="NCBI Taxonomy" id="574774"/>
    <lineage>
        <taxon>Eukaryota</taxon>
        <taxon>Fungi</taxon>
        <taxon>Dikarya</taxon>
        <taxon>Ascomycota</taxon>
        <taxon>Pezizomycotina</taxon>
        <taxon>Dothideomycetes</taxon>
        <taxon>Pleosporomycetidae</taxon>
        <taxon>Gloniales</taxon>
        <taxon>Gloniaceae</taxon>
        <taxon>Glonium</taxon>
    </lineage>
</organism>
<reference evidence="2 3" key="1">
    <citation type="journal article" date="2016" name="Nat. Commun.">
        <title>Ectomycorrhizal ecology is imprinted in the genome of the dominant symbiotic fungus Cenococcum geophilum.</title>
        <authorList>
            <consortium name="DOE Joint Genome Institute"/>
            <person name="Peter M."/>
            <person name="Kohler A."/>
            <person name="Ohm R.A."/>
            <person name="Kuo A."/>
            <person name="Krutzmann J."/>
            <person name="Morin E."/>
            <person name="Arend M."/>
            <person name="Barry K.W."/>
            <person name="Binder M."/>
            <person name="Choi C."/>
            <person name="Clum A."/>
            <person name="Copeland A."/>
            <person name="Grisel N."/>
            <person name="Haridas S."/>
            <person name="Kipfer T."/>
            <person name="LaButti K."/>
            <person name="Lindquist E."/>
            <person name="Lipzen A."/>
            <person name="Maire R."/>
            <person name="Meier B."/>
            <person name="Mihaltcheva S."/>
            <person name="Molinier V."/>
            <person name="Murat C."/>
            <person name="Poggeler S."/>
            <person name="Quandt C.A."/>
            <person name="Sperisen C."/>
            <person name="Tritt A."/>
            <person name="Tisserant E."/>
            <person name="Crous P.W."/>
            <person name="Henrissat B."/>
            <person name="Nehls U."/>
            <person name="Egli S."/>
            <person name="Spatafora J.W."/>
            <person name="Grigoriev I.V."/>
            <person name="Martin F.M."/>
        </authorList>
    </citation>
    <scope>NUCLEOTIDE SEQUENCE [LARGE SCALE GENOMIC DNA]</scope>
    <source>
        <strain evidence="2 3">CBS 207.34</strain>
    </source>
</reference>
<feature type="compositionally biased region" description="Polar residues" evidence="1">
    <location>
        <begin position="182"/>
        <end position="192"/>
    </location>
</feature>
<evidence type="ECO:0000313" key="2">
    <source>
        <dbReference type="EMBL" id="OCL03237.1"/>
    </source>
</evidence>
<sequence length="368" mass="39377">MPPPPVTPSPHRFLPPGNPRTAQPAVSLHTQIHQPAKRPQFAGIPPSQQPATARRFAFASSRPVHNGERAEMLDGEPSWIQAPRSTRNLQRVESIEDASQDTDDGDFEKIPCNNTLAHSIELASSAEDEEAEILFTLSHHKRRRLSPPPASAYTDKSFNSASQPPTTPIPPSHRFLAPRAPASSSITSSTNLGAETSARPTFLLPSHNSANSPPRPLPDTFSPQRRGHKFVPGGLANTAQSWIIDVAHTASHSSAGISHGSRAARGDGWRIRIRVTDTRPAVGSMHHPAGIQRVGTAEPGGAMILVCGTLDNSQHGAMNVQAILAGRGTKRGGGIKLGKGSVVGMRAPYWDVELSGEKWIVAADWSVL</sequence>
<feature type="compositionally biased region" description="Polar residues" evidence="1">
    <location>
        <begin position="154"/>
        <end position="164"/>
    </location>
</feature>
<dbReference type="Proteomes" id="UP000250140">
    <property type="component" value="Unassembled WGS sequence"/>
</dbReference>
<dbReference type="EMBL" id="KV750785">
    <property type="protein sequence ID" value="OCL03237.1"/>
    <property type="molecule type" value="Genomic_DNA"/>
</dbReference>
<name>A0A8E2EQW8_9PEZI</name>
<protein>
    <submittedName>
        <fullName evidence="2">Uncharacterized protein</fullName>
    </submittedName>
</protein>
<dbReference type="AlphaFoldDB" id="A0A8E2EQW8"/>
<gene>
    <name evidence="2" type="ORF">AOQ84DRAFT_156463</name>
</gene>
<proteinExistence type="predicted"/>
<keyword evidence="3" id="KW-1185">Reference proteome</keyword>
<feature type="region of interest" description="Disordered" evidence="1">
    <location>
        <begin position="141"/>
        <end position="192"/>
    </location>
</feature>
<evidence type="ECO:0000256" key="1">
    <source>
        <dbReference type="SAM" id="MobiDB-lite"/>
    </source>
</evidence>
<dbReference type="OrthoDB" id="5389296at2759"/>
<accession>A0A8E2EQW8</accession>
<evidence type="ECO:0000313" key="3">
    <source>
        <dbReference type="Proteomes" id="UP000250140"/>
    </source>
</evidence>
<feature type="region of interest" description="Disordered" evidence="1">
    <location>
        <begin position="1"/>
        <end position="51"/>
    </location>
</feature>